<evidence type="ECO:0000313" key="1">
    <source>
        <dbReference type="EMBL" id="NNG40669.1"/>
    </source>
</evidence>
<dbReference type="Proteomes" id="UP000557772">
    <property type="component" value="Unassembled WGS sequence"/>
</dbReference>
<accession>A0A849AJY7</accession>
<dbReference type="AlphaFoldDB" id="A0A849AJY7"/>
<keyword evidence="2" id="KW-1185">Reference proteome</keyword>
<protein>
    <submittedName>
        <fullName evidence="1">Uncharacterized protein</fullName>
    </submittedName>
</protein>
<organism evidence="1 2">
    <name type="scientific">Flexivirga aerilata</name>
    <dbReference type="NCBI Taxonomy" id="1656889"/>
    <lineage>
        <taxon>Bacteria</taxon>
        <taxon>Bacillati</taxon>
        <taxon>Actinomycetota</taxon>
        <taxon>Actinomycetes</taxon>
        <taxon>Micrococcales</taxon>
        <taxon>Dermacoccaceae</taxon>
        <taxon>Flexivirga</taxon>
    </lineage>
</organism>
<dbReference type="RefSeq" id="WP_171157322.1">
    <property type="nucleotide sequence ID" value="NZ_JABENB010000003.1"/>
</dbReference>
<sequence length="99" mass="10724">MSSCAVRLTYSFAPDVAGAVPSSEELEHLVTTARDLRRMTGSGRLYEDVQLIDSMVRFSIRLDPAPGYGAANIARGLASRAFSDARTPGELREEDCVSD</sequence>
<name>A0A849AJY7_9MICO</name>
<proteinExistence type="predicted"/>
<evidence type="ECO:0000313" key="2">
    <source>
        <dbReference type="Proteomes" id="UP000557772"/>
    </source>
</evidence>
<dbReference type="EMBL" id="JABENB010000003">
    <property type="protein sequence ID" value="NNG40669.1"/>
    <property type="molecule type" value="Genomic_DNA"/>
</dbReference>
<comment type="caution">
    <text evidence="1">The sequence shown here is derived from an EMBL/GenBank/DDBJ whole genome shotgun (WGS) entry which is preliminary data.</text>
</comment>
<reference evidence="1 2" key="1">
    <citation type="submission" date="2020-05" db="EMBL/GenBank/DDBJ databases">
        <title>Flexivirga sp. ID2601S isolated from air conditioner.</title>
        <authorList>
            <person name="Kim D.H."/>
        </authorList>
    </citation>
    <scope>NUCLEOTIDE SEQUENCE [LARGE SCALE GENOMIC DNA]</scope>
    <source>
        <strain evidence="1 2">ID2601S</strain>
    </source>
</reference>
<gene>
    <name evidence="1" type="ORF">HJ588_15495</name>
</gene>